<dbReference type="PRINTS" id="PR00332">
    <property type="entry name" value="HISTRIAD"/>
</dbReference>
<dbReference type="InterPro" id="IPR001310">
    <property type="entry name" value="Histidine_triad_HIT"/>
</dbReference>
<dbReference type="InterPro" id="IPR011146">
    <property type="entry name" value="HIT-like"/>
</dbReference>
<dbReference type="GO" id="GO:0009117">
    <property type="term" value="P:nucleotide metabolic process"/>
    <property type="evidence" value="ECO:0007669"/>
    <property type="project" value="TreeGrafter"/>
</dbReference>
<dbReference type="Proteomes" id="UP000245168">
    <property type="component" value="Unassembled WGS sequence"/>
</dbReference>
<organism evidence="5 6">
    <name type="scientific">Marinicauda salina</name>
    <dbReference type="NCBI Taxonomy" id="2135793"/>
    <lineage>
        <taxon>Bacteria</taxon>
        <taxon>Pseudomonadati</taxon>
        <taxon>Pseudomonadota</taxon>
        <taxon>Alphaproteobacteria</taxon>
        <taxon>Maricaulales</taxon>
        <taxon>Maricaulaceae</taxon>
        <taxon>Marinicauda</taxon>
    </lineage>
</organism>
<dbReference type="Pfam" id="PF01230">
    <property type="entry name" value="HIT"/>
    <property type="match status" value="1"/>
</dbReference>
<accession>A0A2U2BR59</accession>
<feature type="short sequence motif" description="Histidine triad motif" evidence="2 3">
    <location>
        <begin position="104"/>
        <end position="108"/>
    </location>
</feature>
<dbReference type="RefSeq" id="WP_109253641.1">
    <property type="nucleotide sequence ID" value="NZ_QEXV01000006.1"/>
</dbReference>
<proteinExistence type="predicted"/>
<feature type="active site" description="Tele-AMP-histidine intermediate" evidence="1">
    <location>
        <position position="106"/>
    </location>
</feature>
<dbReference type="EMBL" id="QEXV01000006">
    <property type="protein sequence ID" value="PWE16486.1"/>
    <property type="molecule type" value="Genomic_DNA"/>
</dbReference>
<dbReference type="OrthoDB" id="9784774at2"/>
<evidence type="ECO:0000256" key="1">
    <source>
        <dbReference type="PIRSR" id="PIRSR601310-1"/>
    </source>
</evidence>
<dbReference type="Gene3D" id="3.30.428.10">
    <property type="entry name" value="HIT-like"/>
    <property type="match status" value="1"/>
</dbReference>
<dbReference type="SUPFAM" id="SSF54197">
    <property type="entry name" value="HIT-like"/>
    <property type="match status" value="1"/>
</dbReference>
<evidence type="ECO:0000259" key="4">
    <source>
        <dbReference type="PROSITE" id="PS51084"/>
    </source>
</evidence>
<sequence>MSLHGTYDDDNIFAKILRGEAPAVKVYEDDHVLAFMDVFPQTEGHTLVLPKEKARNLLELSDEAAREAITRVKKVAKAVEAALEPDGVVVTQFNGAPAGQSVFHIHFHIIPRWEGRGLGRHGGSGEMADTGELEKLAEKIRAKL</sequence>
<protein>
    <submittedName>
        <fullName evidence="5">HIT family protein</fullName>
    </submittedName>
</protein>
<feature type="domain" description="HIT" evidence="4">
    <location>
        <begin position="12"/>
        <end position="119"/>
    </location>
</feature>
<dbReference type="PANTHER" id="PTHR46648">
    <property type="entry name" value="HIT FAMILY PROTEIN 1"/>
    <property type="match status" value="1"/>
</dbReference>
<dbReference type="PROSITE" id="PS51084">
    <property type="entry name" value="HIT_2"/>
    <property type="match status" value="1"/>
</dbReference>
<dbReference type="AlphaFoldDB" id="A0A2U2BR59"/>
<evidence type="ECO:0000313" key="5">
    <source>
        <dbReference type="EMBL" id="PWE16486.1"/>
    </source>
</evidence>
<gene>
    <name evidence="5" type="ORF">DDZ18_11975</name>
</gene>
<dbReference type="PANTHER" id="PTHR46648:SF1">
    <property type="entry name" value="ADENOSINE 5'-MONOPHOSPHORAMIDASE HNT1"/>
    <property type="match status" value="1"/>
</dbReference>
<dbReference type="GO" id="GO:0003824">
    <property type="term" value="F:catalytic activity"/>
    <property type="evidence" value="ECO:0007669"/>
    <property type="project" value="InterPro"/>
</dbReference>
<evidence type="ECO:0000313" key="6">
    <source>
        <dbReference type="Proteomes" id="UP000245168"/>
    </source>
</evidence>
<dbReference type="InterPro" id="IPR039384">
    <property type="entry name" value="HINT"/>
</dbReference>
<name>A0A2U2BR59_9PROT</name>
<dbReference type="InterPro" id="IPR036265">
    <property type="entry name" value="HIT-like_sf"/>
</dbReference>
<evidence type="ECO:0000256" key="2">
    <source>
        <dbReference type="PIRSR" id="PIRSR601310-3"/>
    </source>
</evidence>
<comment type="caution">
    <text evidence="5">The sequence shown here is derived from an EMBL/GenBank/DDBJ whole genome shotgun (WGS) entry which is preliminary data.</text>
</comment>
<keyword evidence="6" id="KW-1185">Reference proteome</keyword>
<reference evidence="6" key="1">
    <citation type="submission" date="2018-05" db="EMBL/GenBank/DDBJ databases">
        <authorList>
            <person name="Liu B.-T."/>
        </authorList>
    </citation>
    <scope>NUCLEOTIDE SEQUENCE [LARGE SCALE GENOMIC DNA]</scope>
    <source>
        <strain evidence="6">WD6-1</strain>
    </source>
</reference>
<dbReference type="CDD" id="cd01277">
    <property type="entry name" value="HINT_subgroup"/>
    <property type="match status" value="1"/>
</dbReference>
<evidence type="ECO:0000256" key="3">
    <source>
        <dbReference type="PROSITE-ProRule" id="PRU00464"/>
    </source>
</evidence>